<keyword evidence="5" id="KW-0539">Nucleus</keyword>
<dbReference type="AlphaFoldDB" id="A0A4Y7Q8Y1"/>
<name>A0A4Y7Q8Y1_9AGAM</name>
<feature type="compositionally biased region" description="Basic and acidic residues" evidence="6">
    <location>
        <begin position="164"/>
        <end position="174"/>
    </location>
</feature>
<evidence type="ECO:0000313" key="7">
    <source>
        <dbReference type="EMBL" id="TDL23761.1"/>
    </source>
</evidence>
<protein>
    <recommendedName>
        <fullName evidence="9">Centrosomal protein ATPase</fullName>
    </recommendedName>
</protein>
<keyword evidence="8" id="KW-1185">Reference proteome</keyword>
<dbReference type="SMART" id="SM01401">
    <property type="entry name" value="Sds3"/>
    <property type="match status" value="1"/>
</dbReference>
<dbReference type="GO" id="GO:0005654">
    <property type="term" value="C:nucleoplasm"/>
    <property type="evidence" value="ECO:0007669"/>
    <property type="project" value="UniProtKB-ARBA"/>
</dbReference>
<keyword evidence="2" id="KW-0678">Repressor</keyword>
<accession>A0A4Y7Q8Y1</accession>
<keyword evidence="4" id="KW-0804">Transcription</keyword>
<dbReference type="VEuPathDB" id="FungiDB:BD410DRAFT_838768"/>
<dbReference type="Proteomes" id="UP000294933">
    <property type="component" value="Unassembled WGS sequence"/>
</dbReference>
<proteinExistence type="predicted"/>
<reference evidence="7 8" key="1">
    <citation type="submission" date="2018-06" db="EMBL/GenBank/DDBJ databases">
        <title>A transcriptomic atlas of mushroom development highlights an independent origin of complex multicellularity.</title>
        <authorList>
            <consortium name="DOE Joint Genome Institute"/>
            <person name="Krizsan K."/>
            <person name="Almasi E."/>
            <person name="Merenyi Z."/>
            <person name="Sahu N."/>
            <person name="Viragh M."/>
            <person name="Koszo T."/>
            <person name="Mondo S."/>
            <person name="Kiss B."/>
            <person name="Balint B."/>
            <person name="Kues U."/>
            <person name="Barry K."/>
            <person name="Hegedus J.C."/>
            <person name="Henrissat B."/>
            <person name="Johnson J."/>
            <person name="Lipzen A."/>
            <person name="Ohm R."/>
            <person name="Nagy I."/>
            <person name="Pangilinan J."/>
            <person name="Yan J."/>
            <person name="Xiong Y."/>
            <person name="Grigoriev I.V."/>
            <person name="Hibbett D.S."/>
            <person name="Nagy L.G."/>
        </authorList>
    </citation>
    <scope>NUCLEOTIDE SEQUENCE [LARGE SCALE GENOMIC DNA]</scope>
    <source>
        <strain evidence="7 8">SZMC22713</strain>
    </source>
</reference>
<evidence type="ECO:0000256" key="3">
    <source>
        <dbReference type="ARBA" id="ARBA00023015"/>
    </source>
</evidence>
<evidence type="ECO:0000313" key="8">
    <source>
        <dbReference type="Proteomes" id="UP000294933"/>
    </source>
</evidence>
<dbReference type="EMBL" id="ML170169">
    <property type="protein sequence ID" value="TDL23761.1"/>
    <property type="molecule type" value="Genomic_DNA"/>
</dbReference>
<comment type="subcellular location">
    <subcellularLocation>
        <location evidence="1">Nucleus</location>
    </subcellularLocation>
</comment>
<evidence type="ECO:0008006" key="9">
    <source>
        <dbReference type="Google" id="ProtNLM"/>
    </source>
</evidence>
<keyword evidence="3" id="KW-0805">Transcription regulation</keyword>
<organism evidence="7 8">
    <name type="scientific">Rickenella mellea</name>
    <dbReference type="NCBI Taxonomy" id="50990"/>
    <lineage>
        <taxon>Eukaryota</taxon>
        <taxon>Fungi</taxon>
        <taxon>Dikarya</taxon>
        <taxon>Basidiomycota</taxon>
        <taxon>Agaricomycotina</taxon>
        <taxon>Agaricomycetes</taxon>
        <taxon>Hymenochaetales</taxon>
        <taxon>Rickenellaceae</taxon>
        <taxon>Rickenella</taxon>
    </lineage>
</organism>
<dbReference type="InterPro" id="IPR013907">
    <property type="entry name" value="Sds3"/>
</dbReference>
<feature type="region of interest" description="Disordered" evidence="6">
    <location>
        <begin position="35"/>
        <end position="81"/>
    </location>
</feature>
<sequence>MPPQPGMFALPYASTHKSRAGNDMHGATTDIGVTYHATTLGSSSRPHAEDNKKDRKRREIAGKLGKEMSDRRDERQLAEMASSQHSIAIQLSTRPQTLPAYNLRLYPVTLERSALLAQLAAEEEYALEGVRTAWEEEREQVENEWKRGRERVRERLLEGIEERRRRAREEKDGEGVVDSALDSQSRPHITRKLRNKLNNSPPPTPFTAGQAPPTHPTTTFIPVPNPNSLSIDELPSPFPLPLTSSLLPNGYTGANGRKKSKGGGVQPQALTGLGKAISQMTSGKEVEIESDMGEIRRGAKRRRAAATTQNNKI</sequence>
<evidence type="ECO:0000256" key="5">
    <source>
        <dbReference type="ARBA" id="ARBA00023242"/>
    </source>
</evidence>
<dbReference type="OrthoDB" id="70376at2759"/>
<gene>
    <name evidence="7" type="ORF">BD410DRAFT_838768</name>
</gene>
<feature type="region of interest" description="Disordered" evidence="6">
    <location>
        <begin position="290"/>
        <end position="313"/>
    </location>
</feature>
<evidence type="ECO:0000256" key="6">
    <source>
        <dbReference type="SAM" id="MobiDB-lite"/>
    </source>
</evidence>
<dbReference type="GO" id="GO:0010468">
    <property type="term" value="P:regulation of gene expression"/>
    <property type="evidence" value="ECO:0007669"/>
    <property type="project" value="UniProtKB-ARBA"/>
</dbReference>
<feature type="compositionally biased region" description="Basic and acidic residues" evidence="6">
    <location>
        <begin position="46"/>
        <end position="77"/>
    </location>
</feature>
<feature type="compositionally biased region" description="Polar residues" evidence="6">
    <location>
        <begin position="216"/>
        <end position="228"/>
    </location>
</feature>
<feature type="compositionally biased region" description="Polar residues" evidence="6">
    <location>
        <begin position="36"/>
        <end position="45"/>
    </location>
</feature>
<evidence type="ECO:0000256" key="1">
    <source>
        <dbReference type="ARBA" id="ARBA00004123"/>
    </source>
</evidence>
<evidence type="ECO:0000256" key="4">
    <source>
        <dbReference type="ARBA" id="ARBA00023163"/>
    </source>
</evidence>
<dbReference type="Pfam" id="PF08598">
    <property type="entry name" value="Sds3"/>
    <property type="match status" value="1"/>
</dbReference>
<feature type="region of interest" description="Disordered" evidence="6">
    <location>
        <begin position="164"/>
        <end position="228"/>
    </location>
</feature>
<feature type="region of interest" description="Disordered" evidence="6">
    <location>
        <begin position="249"/>
        <end position="268"/>
    </location>
</feature>
<evidence type="ECO:0000256" key="2">
    <source>
        <dbReference type="ARBA" id="ARBA00022491"/>
    </source>
</evidence>